<dbReference type="Gene3D" id="3.10.350.10">
    <property type="entry name" value="LysM domain"/>
    <property type="match status" value="2"/>
</dbReference>
<dbReference type="GO" id="GO:0031640">
    <property type="term" value="P:killing of cells of another organism"/>
    <property type="evidence" value="ECO:0007669"/>
    <property type="project" value="UniProtKB-KW"/>
</dbReference>
<dbReference type="PANTHER" id="PTHR33308">
    <property type="entry name" value="PEPTIDOGLYCAN HYDROLASE FLGJ"/>
    <property type="match status" value="1"/>
</dbReference>
<dbReference type="Gene3D" id="1.10.530.10">
    <property type="match status" value="1"/>
</dbReference>
<dbReference type="InterPro" id="IPR051056">
    <property type="entry name" value="Glycosyl_Hydrolase_73"/>
</dbReference>
<dbReference type="PANTHER" id="PTHR33308:SF9">
    <property type="entry name" value="PEPTIDOGLYCAN HYDROLASE FLGJ"/>
    <property type="match status" value="1"/>
</dbReference>
<evidence type="ECO:0000256" key="3">
    <source>
        <dbReference type="ARBA" id="ARBA00022801"/>
    </source>
</evidence>
<keyword evidence="7" id="KW-1185">Reference proteome</keyword>
<dbReference type="GO" id="GO:0004040">
    <property type="term" value="F:amidase activity"/>
    <property type="evidence" value="ECO:0007669"/>
    <property type="project" value="InterPro"/>
</dbReference>
<gene>
    <name evidence="6" type="ORF">CWR48_15770</name>
</gene>
<dbReference type="EMBL" id="PIOC01000024">
    <property type="protein sequence ID" value="RDW16503.1"/>
    <property type="molecule type" value="Genomic_DNA"/>
</dbReference>
<dbReference type="Pfam" id="PF01476">
    <property type="entry name" value="LysM"/>
    <property type="match status" value="2"/>
</dbReference>
<accession>A0A3D8PK90</accession>
<feature type="domain" description="LysM" evidence="5">
    <location>
        <begin position="175"/>
        <end position="219"/>
    </location>
</feature>
<dbReference type="InterPro" id="IPR018392">
    <property type="entry name" value="LysM"/>
</dbReference>
<dbReference type="GO" id="GO:0042742">
    <property type="term" value="P:defense response to bacterium"/>
    <property type="evidence" value="ECO:0007669"/>
    <property type="project" value="UniProtKB-KW"/>
</dbReference>
<dbReference type="SUPFAM" id="SSF54106">
    <property type="entry name" value="LysM domain"/>
    <property type="match status" value="2"/>
</dbReference>
<name>A0A3D8PK90_9BACI</name>
<keyword evidence="3" id="KW-0378">Hydrolase</keyword>
<sequence length="273" mass="30056">MSAKTDNFLNKIKPGALQLWSKFGILPSVAAGQAALESAWGASGLATKYNNLFGIKGSYNGNSAMMDTWEVYGGERYDIKDNFRAYPNWSTSILDYCVFLTVNQRYKAAIGVSDYKKQITAIHKAGYATDPKYASKVINIINTYNLDVWDREVLTNNKVANKPADKPKKSTISVSTYTVKSGDKLSKIAKDHNTTVAKLADINNISNPNLIHVGQKIKLTGSTAATKNYHTVKSGDTVSALSNKYGSTWAQIKSWNGLDKNYTIYAGQKLRVK</sequence>
<keyword evidence="1" id="KW-0929">Antimicrobial</keyword>
<proteinExistence type="predicted"/>
<dbReference type="CDD" id="cd00118">
    <property type="entry name" value="LysM"/>
    <property type="match status" value="2"/>
</dbReference>
<dbReference type="SMART" id="SM00047">
    <property type="entry name" value="LYZ2"/>
    <property type="match status" value="1"/>
</dbReference>
<dbReference type="InterPro" id="IPR036779">
    <property type="entry name" value="LysM_dom_sf"/>
</dbReference>
<dbReference type="AlphaFoldDB" id="A0A3D8PK90"/>
<dbReference type="SMART" id="SM00257">
    <property type="entry name" value="LysM"/>
    <property type="match status" value="2"/>
</dbReference>
<evidence type="ECO:0000313" key="7">
    <source>
        <dbReference type="Proteomes" id="UP000257143"/>
    </source>
</evidence>
<evidence type="ECO:0000313" key="6">
    <source>
        <dbReference type="EMBL" id="RDW16503.1"/>
    </source>
</evidence>
<keyword evidence="2" id="KW-0081">Bacteriolytic enzyme</keyword>
<dbReference type="RefSeq" id="WP_115774301.1">
    <property type="nucleotide sequence ID" value="NZ_PIOC01000024.1"/>
</dbReference>
<reference evidence="7" key="1">
    <citation type="submission" date="2017-11" db="EMBL/GenBank/DDBJ databases">
        <authorList>
            <person name="Zhu W."/>
        </authorList>
    </citation>
    <scope>NUCLEOTIDE SEQUENCE [LARGE SCALE GENOMIC DNA]</scope>
    <source>
        <strain evidence="7">CAU 1183</strain>
    </source>
</reference>
<dbReference type="Proteomes" id="UP000257143">
    <property type="component" value="Unassembled WGS sequence"/>
</dbReference>
<comment type="caution">
    <text evidence="6">The sequence shown here is derived from an EMBL/GenBank/DDBJ whole genome shotgun (WGS) entry which is preliminary data.</text>
</comment>
<dbReference type="Gene3D" id="4.10.80.30">
    <property type="entry name" value="DNA polymerase, domain 6"/>
    <property type="match status" value="1"/>
</dbReference>
<dbReference type="PROSITE" id="PS51782">
    <property type="entry name" value="LYSM"/>
    <property type="match status" value="2"/>
</dbReference>
<dbReference type="InterPro" id="IPR002901">
    <property type="entry name" value="MGlyc_endo_b_GlcNAc-like_dom"/>
</dbReference>
<protein>
    <recommendedName>
        <fullName evidence="4">Peptidoglycan hydrolase</fullName>
    </recommendedName>
</protein>
<evidence type="ECO:0000256" key="1">
    <source>
        <dbReference type="ARBA" id="ARBA00022529"/>
    </source>
</evidence>
<evidence type="ECO:0000259" key="5">
    <source>
        <dbReference type="PROSITE" id="PS51782"/>
    </source>
</evidence>
<feature type="domain" description="LysM" evidence="5">
    <location>
        <begin position="228"/>
        <end position="272"/>
    </location>
</feature>
<evidence type="ECO:0000256" key="4">
    <source>
        <dbReference type="ARBA" id="ARBA00032108"/>
    </source>
</evidence>
<dbReference type="OrthoDB" id="977752at2"/>
<evidence type="ECO:0000256" key="2">
    <source>
        <dbReference type="ARBA" id="ARBA00022638"/>
    </source>
</evidence>
<dbReference type="Pfam" id="PF01832">
    <property type="entry name" value="Glucosaminidase"/>
    <property type="match status" value="1"/>
</dbReference>
<organism evidence="6 7">
    <name type="scientific">Oceanobacillus arenosus</name>
    <dbReference type="NCBI Taxonomy" id="1229153"/>
    <lineage>
        <taxon>Bacteria</taxon>
        <taxon>Bacillati</taxon>
        <taxon>Bacillota</taxon>
        <taxon>Bacilli</taxon>
        <taxon>Bacillales</taxon>
        <taxon>Bacillaceae</taxon>
        <taxon>Oceanobacillus</taxon>
    </lineage>
</organism>